<protein>
    <submittedName>
        <fullName evidence="2">Uncharacterized protein LOC142180200</fullName>
    </submittedName>
</protein>
<dbReference type="RefSeq" id="XP_075107250.1">
    <property type="nucleotide sequence ID" value="XM_075251149.1"/>
</dbReference>
<evidence type="ECO:0000313" key="1">
    <source>
        <dbReference type="Proteomes" id="UP000790787"/>
    </source>
</evidence>
<sequence>MVAKQCFKLTIFFFVAEAVRDRQLCTSEENNSYLIVRASKLRAVRFSENWTRSSAIYQTFEAKFALYCLREVEITSDLLRRKLDFQSYDMYEDHNQIIPRSSQIFIRIQEISFDMPVHSALRALVEEFISRDRCIRIAIPLILFGKRKIWASPSLWLWRQKYMKDISLQPLARKSMEHPHHCGFGEQQFGISTFQIKALEENNLGNPAFRSIFGEKSLGCSSSLFMIKIRPLSLP</sequence>
<keyword evidence="1" id="KW-1185">Reference proteome</keyword>
<accession>A0AC58UCQ9</accession>
<dbReference type="Proteomes" id="UP000790787">
    <property type="component" value="Chromosome 4"/>
</dbReference>
<reference evidence="1" key="1">
    <citation type="journal article" date="2014" name="Nat. Commun.">
        <title>The tobacco genome sequence and its comparison with those of tomato and potato.</title>
        <authorList>
            <person name="Sierro N."/>
            <person name="Battey J.N."/>
            <person name="Ouadi S."/>
            <person name="Bakaher N."/>
            <person name="Bovet L."/>
            <person name="Willig A."/>
            <person name="Goepfert S."/>
            <person name="Peitsch M.C."/>
            <person name="Ivanov N.V."/>
        </authorList>
    </citation>
    <scope>NUCLEOTIDE SEQUENCE [LARGE SCALE GENOMIC DNA]</scope>
</reference>
<reference evidence="2" key="2">
    <citation type="submission" date="2025-08" db="UniProtKB">
        <authorList>
            <consortium name="RefSeq"/>
        </authorList>
    </citation>
    <scope>IDENTIFICATION</scope>
    <source>
        <tissue evidence="2">Leaf</tissue>
    </source>
</reference>
<organism evidence="1 2">
    <name type="scientific">Nicotiana tabacum</name>
    <name type="common">Common tobacco</name>
    <dbReference type="NCBI Taxonomy" id="4097"/>
    <lineage>
        <taxon>Eukaryota</taxon>
        <taxon>Viridiplantae</taxon>
        <taxon>Streptophyta</taxon>
        <taxon>Embryophyta</taxon>
        <taxon>Tracheophyta</taxon>
        <taxon>Spermatophyta</taxon>
        <taxon>Magnoliopsida</taxon>
        <taxon>eudicotyledons</taxon>
        <taxon>Gunneridae</taxon>
        <taxon>Pentapetalae</taxon>
        <taxon>asterids</taxon>
        <taxon>lamiids</taxon>
        <taxon>Solanales</taxon>
        <taxon>Solanaceae</taxon>
        <taxon>Nicotianoideae</taxon>
        <taxon>Nicotianeae</taxon>
        <taxon>Nicotiana</taxon>
    </lineage>
</organism>
<evidence type="ECO:0000313" key="2">
    <source>
        <dbReference type="RefSeq" id="XP_075107250.1"/>
    </source>
</evidence>
<name>A0AC58UCQ9_TOBAC</name>
<proteinExistence type="predicted"/>
<gene>
    <name evidence="2" type="primary">LOC142180200</name>
</gene>